<feature type="region of interest" description="Disordered" evidence="1">
    <location>
        <begin position="54"/>
        <end position="123"/>
    </location>
</feature>
<sequence>MPGVPGLSPAGPAPLPPRLFPIGLVSDMSAIAGIAGATAGGAAAGAALPKDKLVRGGKAPVDGPDGRAARGLVAGAPDEQVRAARTAERLGGGAGRSGSSLMSPAAASAPGEDDDEHVRKYGIDSDDVFTDGRLVIDAVLGGEDDEAR</sequence>
<reference evidence="3" key="1">
    <citation type="journal article" date="2019" name="Int. J. Syst. Evol. Microbiol.">
        <title>The Global Catalogue of Microorganisms (GCM) 10K type strain sequencing project: providing services to taxonomists for standard genome sequencing and annotation.</title>
        <authorList>
            <consortium name="The Broad Institute Genomics Platform"/>
            <consortium name="The Broad Institute Genome Sequencing Center for Infectious Disease"/>
            <person name="Wu L."/>
            <person name="Ma J."/>
        </authorList>
    </citation>
    <scope>NUCLEOTIDE SEQUENCE [LARGE SCALE GENOMIC DNA]</scope>
    <source>
        <strain evidence="3">JCM 17695</strain>
    </source>
</reference>
<evidence type="ECO:0000313" key="2">
    <source>
        <dbReference type="EMBL" id="MFC7618311.1"/>
    </source>
</evidence>
<keyword evidence="3" id="KW-1185">Reference proteome</keyword>
<accession>A0ABW2TYB2</accession>
<name>A0ABW2TYB2_9PSEU</name>
<proteinExistence type="predicted"/>
<feature type="compositionally biased region" description="Basic and acidic residues" evidence="1">
    <location>
        <begin position="79"/>
        <end position="88"/>
    </location>
</feature>
<evidence type="ECO:0000313" key="3">
    <source>
        <dbReference type="Proteomes" id="UP001596512"/>
    </source>
</evidence>
<comment type="caution">
    <text evidence="2">The sequence shown here is derived from an EMBL/GenBank/DDBJ whole genome shotgun (WGS) entry which is preliminary data.</text>
</comment>
<feature type="compositionally biased region" description="Low complexity" evidence="1">
    <location>
        <begin position="97"/>
        <end position="110"/>
    </location>
</feature>
<dbReference type="EMBL" id="JBHTEY010000004">
    <property type="protein sequence ID" value="MFC7618311.1"/>
    <property type="molecule type" value="Genomic_DNA"/>
</dbReference>
<gene>
    <name evidence="2" type="ORF">ACFQV2_38030</name>
</gene>
<dbReference type="Proteomes" id="UP001596512">
    <property type="component" value="Unassembled WGS sequence"/>
</dbReference>
<evidence type="ECO:0000256" key="1">
    <source>
        <dbReference type="SAM" id="MobiDB-lite"/>
    </source>
</evidence>
<protein>
    <submittedName>
        <fullName evidence="2">Uncharacterized protein</fullName>
    </submittedName>
</protein>
<organism evidence="2 3">
    <name type="scientific">Actinokineospora soli</name>
    <dbReference type="NCBI Taxonomy" id="1048753"/>
    <lineage>
        <taxon>Bacteria</taxon>
        <taxon>Bacillati</taxon>
        <taxon>Actinomycetota</taxon>
        <taxon>Actinomycetes</taxon>
        <taxon>Pseudonocardiales</taxon>
        <taxon>Pseudonocardiaceae</taxon>
        <taxon>Actinokineospora</taxon>
    </lineage>
</organism>